<evidence type="ECO:0000313" key="2">
    <source>
        <dbReference type="EMBL" id="KAF0770563.1"/>
    </source>
</evidence>
<dbReference type="EMBL" id="VUJU01000415">
    <property type="protein sequence ID" value="KAF0770563.1"/>
    <property type="molecule type" value="Genomic_DNA"/>
</dbReference>
<evidence type="ECO:0000256" key="1">
    <source>
        <dbReference type="ARBA" id="ARBA00005655"/>
    </source>
</evidence>
<dbReference type="Proteomes" id="UP000478052">
    <property type="component" value="Unassembled WGS sequence"/>
</dbReference>
<organism evidence="2 3">
    <name type="scientific">Aphis craccivora</name>
    <name type="common">Cowpea aphid</name>
    <dbReference type="NCBI Taxonomy" id="307492"/>
    <lineage>
        <taxon>Eukaryota</taxon>
        <taxon>Metazoa</taxon>
        <taxon>Ecdysozoa</taxon>
        <taxon>Arthropoda</taxon>
        <taxon>Hexapoda</taxon>
        <taxon>Insecta</taxon>
        <taxon>Pterygota</taxon>
        <taxon>Neoptera</taxon>
        <taxon>Paraneoptera</taxon>
        <taxon>Hemiptera</taxon>
        <taxon>Sternorrhyncha</taxon>
        <taxon>Aphidomorpha</taxon>
        <taxon>Aphidoidea</taxon>
        <taxon>Aphididae</taxon>
        <taxon>Aphidini</taxon>
        <taxon>Aphis</taxon>
        <taxon>Aphis</taxon>
    </lineage>
</organism>
<dbReference type="Pfam" id="PF03194">
    <property type="entry name" value="LUC7"/>
    <property type="match status" value="1"/>
</dbReference>
<comment type="similarity">
    <text evidence="1">Belongs to the Luc7 family.</text>
</comment>
<dbReference type="GO" id="GO:0006376">
    <property type="term" value="P:mRNA splice site recognition"/>
    <property type="evidence" value="ECO:0007669"/>
    <property type="project" value="InterPro"/>
</dbReference>
<name>A0A6G0ZJ07_APHCR</name>
<protein>
    <recommendedName>
        <fullName evidence="4">RNA-binding protein Luc7-like 2</fullName>
    </recommendedName>
</protein>
<reference evidence="2 3" key="1">
    <citation type="submission" date="2019-08" db="EMBL/GenBank/DDBJ databases">
        <title>Whole genome of Aphis craccivora.</title>
        <authorList>
            <person name="Voronova N.V."/>
            <person name="Shulinski R.S."/>
            <person name="Bandarenka Y.V."/>
            <person name="Zhorov D.G."/>
            <person name="Warner D."/>
        </authorList>
    </citation>
    <scope>NUCLEOTIDE SEQUENCE [LARGE SCALE GENOMIC DNA]</scope>
    <source>
        <strain evidence="2">180601</strain>
        <tissue evidence="2">Whole Body</tissue>
    </source>
</reference>
<gene>
    <name evidence="2" type="ORF">FWK35_00004807</name>
</gene>
<evidence type="ECO:0000313" key="3">
    <source>
        <dbReference type="Proteomes" id="UP000478052"/>
    </source>
</evidence>
<dbReference type="GO" id="GO:0005685">
    <property type="term" value="C:U1 snRNP"/>
    <property type="evidence" value="ECO:0007669"/>
    <property type="project" value="InterPro"/>
</dbReference>
<comment type="caution">
    <text evidence="2">The sequence shown here is derived from an EMBL/GenBank/DDBJ whole genome shotgun (WGS) entry which is preliminary data.</text>
</comment>
<proteinExistence type="inferred from homology"/>
<accession>A0A6G0ZJ07</accession>
<dbReference type="PANTHER" id="PTHR12375">
    <property type="entry name" value="RNA-BINDING PROTEIN LUC7-RELATED"/>
    <property type="match status" value="1"/>
</dbReference>
<dbReference type="InterPro" id="IPR004882">
    <property type="entry name" value="Luc7-rel"/>
</dbReference>
<dbReference type="GO" id="GO:0003729">
    <property type="term" value="F:mRNA binding"/>
    <property type="evidence" value="ECO:0007669"/>
    <property type="project" value="InterPro"/>
</dbReference>
<dbReference type="AlphaFoldDB" id="A0A6G0ZJ07"/>
<keyword evidence="3" id="KW-1185">Reference proteome</keyword>
<dbReference type="OrthoDB" id="153872at2759"/>
<sequence length="95" mass="10359">MSAHDQMRAMLDQLMGTGRNGETSRYQVQFNDPKVCKSFLLYCCPHDILASTIGLGSSNPVKIAVAGEKVRYLHFGQTDNNLTSLPLPASTAELS</sequence>
<evidence type="ECO:0008006" key="4">
    <source>
        <dbReference type="Google" id="ProtNLM"/>
    </source>
</evidence>